<feature type="compositionally biased region" description="Basic and acidic residues" evidence="2">
    <location>
        <begin position="744"/>
        <end position="759"/>
    </location>
</feature>
<evidence type="ECO:0000313" key="6">
    <source>
        <dbReference type="RefSeq" id="XP_018096920.2"/>
    </source>
</evidence>
<name>A0A8J0U4Q7_XENLA</name>
<feature type="domain" description="Ig-like" evidence="4">
    <location>
        <begin position="31"/>
        <end position="140"/>
    </location>
</feature>
<dbReference type="OrthoDB" id="10043043at2759"/>
<evidence type="ECO:0000256" key="2">
    <source>
        <dbReference type="SAM" id="MobiDB-lite"/>
    </source>
</evidence>
<proteinExistence type="predicted"/>
<dbReference type="PROSITE" id="PS00290">
    <property type="entry name" value="IG_MHC"/>
    <property type="match status" value="1"/>
</dbReference>
<dbReference type="InterPro" id="IPR036179">
    <property type="entry name" value="Ig-like_dom_sf"/>
</dbReference>
<keyword evidence="3" id="KW-1133">Transmembrane helix</keyword>
<feature type="transmembrane region" description="Helical" evidence="3">
    <location>
        <begin position="148"/>
        <end position="169"/>
    </location>
</feature>
<evidence type="ECO:0000313" key="5">
    <source>
        <dbReference type="Proteomes" id="UP000186698"/>
    </source>
</evidence>
<accession>A0A8J0U4Q7</accession>
<keyword evidence="5" id="KW-1185">Reference proteome</keyword>
<dbReference type="Pfam" id="PF07654">
    <property type="entry name" value="C1-set"/>
    <property type="match status" value="2"/>
</dbReference>
<dbReference type="CDD" id="cd00098">
    <property type="entry name" value="IgC1"/>
    <property type="match status" value="2"/>
</dbReference>
<evidence type="ECO:0000259" key="4">
    <source>
        <dbReference type="PROSITE" id="PS50835"/>
    </source>
</evidence>
<dbReference type="InterPro" id="IPR050380">
    <property type="entry name" value="Immune_Resp_Modulators"/>
</dbReference>
<dbReference type="FunFam" id="2.60.40.10:FF:001774">
    <property type="entry name" value="Uncharacterized LOC100216153"/>
    <property type="match status" value="2"/>
</dbReference>
<dbReference type="InterPro" id="IPR003599">
    <property type="entry name" value="Ig_sub"/>
</dbReference>
<dbReference type="InterPro" id="IPR003598">
    <property type="entry name" value="Ig_sub2"/>
</dbReference>
<dbReference type="SMART" id="SM00408">
    <property type="entry name" value="IGc2"/>
    <property type="match status" value="2"/>
</dbReference>
<evidence type="ECO:0000256" key="1">
    <source>
        <dbReference type="ARBA" id="ARBA00023319"/>
    </source>
</evidence>
<reference evidence="6" key="1">
    <citation type="submission" date="2025-08" db="UniProtKB">
        <authorList>
            <consortium name="RefSeq"/>
        </authorList>
    </citation>
    <scope>IDENTIFICATION</scope>
    <source>
        <strain evidence="6">J_2021</strain>
        <tissue evidence="6">Erythrocytes</tissue>
    </source>
</reference>
<dbReference type="InterPro" id="IPR007110">
    <property type="entry name" value="Ig-like_dom"/>
</dbReference>
<gene>
    <name evidence="6" type="primary">LOC108704754</name>
</gene>
<feature type="domain" description="Ig-like" evidence="4">
    <location>
        <begin position="620"/>
        <end position="724"/>
    </location>
</feature>
<dbReference type="Gene3D" id="2.60.40.10">
    <property type="entry name" value="Immunoglobulins"/>
    <property type="match status" value="6"/>
</dbReference>
<dbReference type="Proteomes" id="UP000186698">
    <property type="component" value="Chromosome 9_10L"/>
</dbReference>
<dbReference type="InterPro" id="IPR003597">
    <property type="entry name" value="Ig_C1-set"/>
</dbReference>
<keyword evidence="3" id="KW-0472">Membrane</keyword>
<dbReference type="KEGG" id="xla:108704754"/>
<dbReference type="InterPro" id="IPR013106">
    <property type="entry name" value="Ig_V-set"/>
</dbReference>
<dbReference type="AlphaFoldDB" id="A0A8J0U4Q7"/>
<protein>
    <submittedName>
        <fullName evidence="6">Uncharacterized protein LOC108704754 isoform X1</fullName>
    </submittedName>
</protein>
<organism evidence="5 6">
    <name type="scientific">Xenopus laevis</name>
    <name type="common">African clawed frog</name>
    <dbReference type="NCBI Taxonomy" id="8355"/>
    <lineage>
        <taxon>Eukaryota</taxon>
        <taxon>Metazoa</taxon>
        <taxon>Chordata</taxon>
        <taxon>Craniata</taxon>
        <taxon>Vertebrata</taxon>
        <taxon>Euteleostomi</taxon>
        <taxon>Amphibia</taxon>
        <taxon>Batrachia</taxon>
        <taxon>Anura</taxon>
        <taxon>Pipoidea</taxon>
        <taxon>Pipidae</taxon>
        <taxon>Xenopodinae</taxon>
        <taxon>Xenopus</taxon>
        <taxon>Xenopus</taxon>
    </lineage>
</organism>
<feature type="region of interest" description="Disordered" evidence="2">
    <location>
        <begin position="678"/>
        <end position="698"/>
    </location>
</feature>
<feature type="compositionally biased region" description="Polar residues" evidence="2">
    <location>
        <begin position="678"/>
        <end position="697"/>
    </location>
</feature>
<dbReference type="SMART" id="SM00407">
    <property type="entry name" value="IGc1"/>
    <property type="match status" value="2"/>
</dbReference>
<evidence type="ECO:0000256" key="3">
    <source>
        <dbReference type="SAM" id="Phobius"/>
    </source>
</evidence>
<dbReference type="PROSITE" id="PS50835">
    <property type="entry name" value="IG_LIKE"/>
    <property type="match status" value="3"/>
</dbReference>
<dbReference type="PANTHER" id="PTHR23411">
    <property type="entry name" value="TAPASIN"/>
    <property type="match status" value="1"/>
</dbReference>
<sequence>MGEAGGAGGAAKLLHFPKTLSVGFLCLLFLPRAGAVLDIFTSSQRALAGSDVLLHCNFQIEKTSQNHEPPTVIWYFQDKEIARYDNKGLSLSPRTSFNGQAANMGDASLSLANVSISDEGIYRCHVVYGQEKKDGEVVLKVVDKRSRIAMVIALTLLLVAGLGIAAIIWKDKMKAASRSMTVSEIKGPEKLLDGEETALYCTVSNCPQGDPQVTWIEERSGDQWEIPQCQNSGDPGEAEQLLGDSYLITCRKEGLQSYCSSLRFVPRVGKHRDVTLICRFVWAGKTKEKRFQCTNIYAKPAQVSVVPSLCDSEEILYSLTLRGFYPRDVSITWTCGVGDSQEKTQSREQYEENSDLTFNMCSEARIPGNQFKDPAFRLDMTWEHGSLDAPEYRAFSIQDPDYPWDPIVEPIQDTKFLHNSPTTLQCNISEYFPDALTVTWLRKGAESEELTEVPSTHPEMQSCQQEDNTYSYTAGLTISPKLRDQGAEYICRVAHPSLVKPIERNTGNINVMAQPMLLEPIEMKLVDNNRVQFSITLRSFYPQDIHINWSHGESPAQFEQQSQNKLTQQEDLTHEVTSVCTFPGENFKDVKYKVHVTWNHVTLEAPESRELWVTDFPWRPQVGEIVVPTLGKKKVALSCEISGYFPDALTVSWFRKGEGDQSDNPLPEKRYKVSDLTSARQEDGTFSSETQLTFSPDQKTDQGAEFICRVGHPSLGHLVERRIIPLVVARNSQTEEQDQNTTDPTKKKTAMEKLRDKLF</sequence>
<feature type="domain" description="Ig-like" evidence="4">
    <location>
        <begin position="406"/>
        <end position="510"/>
    </location>
</feature>
<feature type="region of interest" description="Disordered" evidence="2">
    <location>
        <begin position="730"/>
        <end position="759"/>
    </location>
</feature>
<feature type="transmembrane region" description="Helical" evidence="3">
    <location>
        <begin position="20"/>
        <end position="40"/>
    </location>
</feature>
<dbReference type="GeneID" id="108704754"/>
<keyword evidence="3" id="KW-0812">Transmembrane</keyword>
<dbReference type="SUPFAM" id="SSF48726">
    <property type="entry name" value="Immunoglobulin"/>
    <property type="match status" value="3"/>
</dbReference>
<dbReference type="InterPro" id="IPR013783">
    <property type="entry name" value="Ig-like_fold"/>
</dbReference>
<dbReference type="SMART" id="SM00409">
    <property type="entry name" value="IG"/>
    <property type="match status" value="3"/>
</dbReference>
<dbReference type="RefSeq" id="XP_018096920.2">
    <property type="nucleotide sequence ID" value="XM_018241431.2"/>
</dbReference>
<keyword evidence="1" id="KW-0393">Immunoglobulin domain</keyword>
<dbReference type="Pfam" id="PF07686">
    <property type="entry name" value="V-set"/>
    <property type="match status" value="1"/>
</dbReference>
<feature type="compositionally biased region" description="Polar residues" evidence="2">
    <location>
        <begin position="730"/>
        <end position="743"/>
    </location>
</feature>
<dbReference type="FunFam" id="2.60.40.10:FF:001931">
    <property type="entry name" value="Uncharacterized LOC100216153"/>
    <property type="match status" value="2"/>
</dbReference>
<dbReference type="InterPro" id="IPR003006">
    <property type="entry name" value="Ig/MHC_CS"/>
</dbReference>